<keyword evidence="5 25" id="KW-1133">Transmembrane helix</keyword>
<feature type="transmembrane region" description="Helical" evidence="25">
    <location>
        <begin position="49"/>
        <end position="67"/>
    </location>
</feature>
<evidence type="ECO:0000256" key="3">
    <source>
        <dbReference type="ARBA" id="ARBA00022448"/>
    </source>
</evidence>
<dbReference type="InterPro" id="IPR052187">
    <property type="entry name" value="MFSD1"/>
</dbReference>
<feature type="transmembrane region" description="Helical" evidence="25">
    <location>
        <begin position="114"/>
        <end position="135"/>
    </location>
</feature>
<evidence type="ECO:0000256" key="11">
    <source>
        <dbReference type="ARBA" id="ARBA00044884"/>
    </source>
</evidence>
<comment type="function">
    <text evidence="23">Lysosomal dipeptide uniporter that selectively exports lysine, arginine or histidine-containing dipeptides with a net positive charge from the lysosome lumen into the cytosol. Could play a role in a specific type of protein O-glycosylation indirectly regulating macrophages migration and tissue invasion. Also essential for liver homeostasis.</text>
</comment>
<evidence type="ECO:0000256" key="7">
    <source>
        <dbReference type="ARBA" id="ARBA00023228"/>
    </source>
</evidence>
<comment type="catalytic activity">
    <reaction evidence="11">
        <text>L-alpha-aminoacyl-L-histidine(out) = L-alpha-aminoacyl-L-histidine(in)</text>
        <dbReference type="Rhea" id="RHEA:79375"/>
        <dbReference type="ChEBI" id="CHEBI:229967"/>
    </reaction>
</comment>
<evidence type="ECO:0000256" key="23">
    <source>
        <dbReference type="ARBA" id="ARBA00045709"/>
    </source>
</evidence>
<feature type="transmembrane region" description="Helical" evidence="25">
    <location>
        <begin position="142"/>
        <end position="163"/>
    </location>
</feature>
<evidence type="ECO:0000256" key="9">
    <source>
        <dbReference type="ARBA" id="ARBA00044878"/>
    </source>
</evidence>
<evidence type="ECO:0000256" key="2">
    <source>
        <dbReference type="ARBA" id="ARBA00008335"/>
    </source>
</evidence>
<dbReference type="PANTHER" id="PTHR23512">
    <property type="entry name" value="MAJOR FACILITATOR SUPERFAMILY DOMAIN-CONTAINING PROTEIN 1"/>
    <property type="match status" value="1"/>
</dbReference>
<comment type="subunit">
    <text evidence="24">Homodimer. Interacts with lysosomal protein GLMP (via lumenal domain); the interaction starts while both proteins are still in the endoplasmic reticulum and is required for stabilization of MFSD1 in lysosomes but has no direct effect on its targeting to lysosomes or transporter activity.</text>
</comment>
<evidence type="ECO:0000256" key="19">
    <source>
        <dbReference type="ARBA" id="ARBA00044919"/>
    </source>
</evidence>
<evidence type="ECO:0000256" key="8">
    <source>
        <dbReference type="ARBA" id="ARBA00044876"/>
    </source>
</evidence>
<evidence type="ECO:0000256" key="6">
    <source>
        <dbReference type="ARBA" id="ARBA00023136"/>
    </source>
</evidence>
<gene>
    <name evidence="27" type="ordered locus">CBUD_0529</name>
</gene>
<reference evidence="27 28" key="1">
    <citation type="journal article" date="2009" name="Infect. Immun.">
        <title>Comparative genomics reveal extensive transposon-mediated genomic plasticity and diversity among potential effector proteins within the genus Coxiella.</title>
        <authorList>
            <person name="Beare P.A."/>
            <person name="Unsworth N."/>
            <person name="Andoh M."/>
            <person name="Voth D.E."/>
            <person name="Omsland A."/>
            <person name="Gilk S.D."/>
            <person name="Williams K.P."/>
            <person name="Sobral B.W."/>
            <person name="Kupko J.J.III."/>
            <person name="Porcella S.F."/>
            <person name="Samuel J.E."/>
            <person name="Heinzen R.A."/>
        </authorList>
    </citation>
    <scope>NUCLEOTIDE SEQUENCE [LARGE SCALE GENOMIC DNA]</scope>
    <source>
        <strain evidence="27 28">Dugway 5J108-111</strain>
    </source>
</reference>
<protein>
    <recommendedName>
        <fullName evidence="21">Lysosomal dipeptide transporter MFSD1</fullName>
    </recommendedName>
    <alternativeName>
        <fullName evidence="22">Major facilitator superfamily domain-containing protein 1</fullName>
    </alternativeName>
</protein>
<evidence type="ECO:0000256" key="21">
    <source>
        <dbReference type="ARBA" id="ARBA00044985"/>
    </source>
</evidence>
<feature type="transmembrane region" description="Helical" evidence="25">
    <location>
        <begin position="88"/>
        <end position="108"/>
    </location>
</feature>
<dbReference type="EMBL" id="CP000733">
    <property type="protein sequence ID" value="ABS76723.1"/>
    <property type="molecule type" value="Genomic_DNA"/>
</dbReference>
<comment type="catalytic activity">
    <reaction evidence="20">
        <text>L-lysyl-glycine(out) = L-lysyl-glycine(in)</text>
        <dbReference type="Rhea" id="RHEA:79407"/>
        <dbReference type="ChEBI" id="CHEBI:191202"/>
    </reaction>
</comment>
<comment type="catalytic activity">
    <reaction evidence="16">
        <text>L-lysyl-L-lysine(out) = L-lysyl-L-lysine(in)</text>
        <dbReference type="Rhea" id="RHEA:79403"/>
        <dbReference type="ChEBI" id="CHEBI:229956"/>
    </reaction>
</comment>
<dbReference type="PANTHER" id="PTHR23512:SF3">
    <property type="entry name" value="MAJOR FACILITATOR SUPERFAMILY DOMAIN-CONTAINING PROTEIN 1"/>
    <property type="match status" value="1"/>
</dbReference>
<comment type="catalytic activity">
    <reaction evidence="15">
        <text>L-arginyl-L-alpha-amino acid(out) = L-arginyl-L-alpha-amino acid(in)</text>
        <dbReference type="Rhea" id="RHEA:79371"/>
        <dbReference type="ChEBI" id="CHEBI:84315"/>
    </reaction>
</comment>
<evidence type="ECO:0000256" key="1">
    <source>
        <dbReference type="ARBA" id="ARBA00004155"/>
    </source>
</evidence>
<dbReference type="SUPFAM" id="SSF103473">
    <property type="entry name" value="MFS general substrate transporter"/>
    <property type="match status" value="1"/>
</dbReference>
<feature type="transmembrane region" description="Helical" evidence="25">
    <location>
        <begin position="12"/>
        <end position="29"/>
    </location>
</feature>
<comment type="catalytic activity">
    <reaction evidence="8">
        <text>L-lysyl-L-alanine(out) = L-lysyl-L-alanine(in)</text>
        <dbReference type="Rhea" id="RHEA:79399"/>
        <dbReference type="ChEBI" id="CHEBI:229954"/>
    </reaction>
</comment>
<dbReference type="AlphaFoldDB" id="A9KBJ0"/>
<feature type="transmembrane region" description="Helical" evidence="25">
    <location>
        <begin position="355"/>
        <end position="377"/>
    </location>
</feature>
<evidence type="ECO:0000256" key="24">
    <source>
        <dbReference type="ARBA" id="ARBA00046376"/>
    </source>
</evidence>
<dbReference type="Pfam" id="PF07690">
    <property type="entry name" value="MFS_1"/>
    <property type="match status" value="1"/>
</dbReference>
<comment type="catalytic activity">
    <reaction evidence="10">
        <text>L-alpha-aminoacyl-L-arginine(out) = L-alpha-aminoacyl-L-arginine(in)</text>
        <dbReference type="Rhea" id="RHEA:79367"/>
        <dbReference type="ChEBI" id="CHEBI:229968"/>
    </reaction>
</comment>
<evidence type="ECO:0000256" key="10">
    <source>
        <dbReference type="ARBA" id="ARBA00044881"/>
    </source>
</evidence>
<comment type="catalytic activity">
    <reaction evidence="9">
        <text>L-histidyl-glycine(out) = L-histidyl-glycine(in)</text>
        <dbReference type="Rhea" id="RHEA:79395"/>
        <dbReference type="ChEBI" id="CHEBI:229957"/>
    </reaction>
</comment>
<feature type="transmembrane region" description="Helical" evidence="25">
    <location>
        <begin position="397"/>
        <end position="419"/>
    </location>
</feature>
<evidence type="ECO:0000313" key="27">
    <source>
        <dbReference type="EMBL" id="ABS76723.1"/>
    </source>
</evidence>
<sequence length="428" mass="47030">MLISKKNTKLHLWLTPLIVGIVASSFYAYDFLVRVMPMAIAHELLDAFKIQAGELSILFSGFFYGYALMQIPSGMLCDKFGARRLLSLGLLVCSIATLIFASTTYFPLAVIARFIMGFTASIAYLGALWVGAYWLGAKRFAMYAGLVQVLGCAGAVIGSAPVAHFANLYGWQRTTYFIAALGFLLTILNWIVIRDKPKESHLTKAAAKLLAQENRLYLRDVFKRTQSWWIALFGFAIWGPTALFATSWGALFLVSSHQFTNVHATALLSLIWLGIAVGGPFFGWWTNAIQRRRLPMVTAALLGFVVASLILYVPALPQMLLAVCLFLFGAACSAMVISFGLVIDNNHAQAVGTASGLTNMGIIFAGVILQPIVGLLLDKFWDGRMLGNAPIYSTYAYQVALTMIPLLFLLALFIGKFGIKETFCKKQY</sequence>
<keyword evidence="6 25" id="KW-0472">Membrane</keyword>
<dbReference type="InterPro" id="IPR020846">
    <property type="entry name" value="MFS_dom"/>
</dbReference>
<feature type="transmembrane region" description="Helical" evidence="25">
    <location>
        <begin position="294"/>
        <end position="313"/>
    </location>
</feature>
<dbReference type="GO" id="GO:0005765">
    <property type="term" value="C:lysosomal membrane"/>
    <property type="evidence" value="ECO:0007669"/>
    <property type="project" value="UniProtKB-SubCell"/>
</dbReference>
<feature type="transmembrane region" description="Helical" evidence="25">
    <location>
        <begin position="228"/>
        <end position="250"/>
    </location>
</feature>
<evidence type="ECO:0000256" key="17">
    <source>
        <dbReference type="ARBA" id="ARBA00044903"/>
    </source>
</evidence>
<evidence type="ECO:0000256" key="20">
    <source>
        <dbReference type="ARBA" id="ARBA00044924"/>
    </source>
</evidence>
<proteinExistence type="inferred from homology"/>
<comment type="catalytic activity">
    <reaction evidence="14">
        <text>L-aspartyl-L-lysine(out) = L-aspartyl-L-lysine(in)</text>
        <dbReference type="Rhea" id="RHEA:79411"/>
        <dbReference type="ChEBI" id="CHEBI:229953"/>
    </reaction>
</comment>
<dbReference type="RefSeq" id="WP_005772018.1">
    <property type="nucleotide sequence ID" value="NC_009727.1"/>
</dbReference>
<feature type="transmembrane region" description="Helical" evidence="25">
    <location>
        <begin position="319"/>
        <end position="343"/>
    </location>
</feature>
<dbReference type="PROSITE" id="PS50850">
    <property type="entry name" value="MFS"/>
    <property type="match status" value="1"/>
</dbReference>
<evidence type="ECO:0000256" key="16">
    <source>
        <dbReference type="ARBA" id="ARBA00044900"/>
    </source>
</evidence>
<evidence type="ECO:0000256" key="25">
    <source>
        <dbReference type="SAM" id="Phobius"/>
    </source>
</evidence>
<evidence type="ECO:0000256" key="4">
    <source>
        <dbReference type="ARBA" id="ARBA00022692"/>
    </source>
</evidence>
<feature type="transmembrane region" description="Helical" evidence="25">
    <location>
        <begin position="262"/>
        <end position="282"/>
    </location>
</feature>
<comment type="catalytic activity">
    <reaction evidence="18">
        <text>L-histidyl-L-alpha-amino acid(out) = L-histidyl-L-alpha-amino acid(in)</text>
        <dbReference type="Rhea" id="RHEA:79379"/>
        <dbReference type="ChEBI" id="CHEBI:229964"/>
    </reaction>
</comment>
<evidence type="ECO:0000256" key="18">
    <source>
        <dbReference type="ARBA" id="ARBA00044912"/>
    </source>
</evidence>
<dbReference type="HOGENOM" id="CLU_001265_62_1_6"/>
<dbReference type="GO" id="GO:0022857">
    <property type="term" value="F:transmembrane transporter activity"/>
    <property type="evidence" value="ECO:0007669"/>
    <property type="project" value="InterPro"/>
</dbReference>
<comment type="similarity">
    <text evidence="2">Belongs to the major facilitator superfamily.</text>
</comment>
<dbReference type="Gene3D" id="1.20.1250.20">
    <property type="entry name" value="MFS general substrate transporter like domains"/>
    <property type="match status" value="2"/>
</dbReference>
<evidence type="ECO:0000256" key="15">
    <source>
        <dbReference type="ARBA" id="ARBA00044899"/>
    </source>
</evidence>
<dbReference type="Proteomes" id="UP000008555">
    <property type="component" value="Chromosome"/>
</dbReference>
<keyword evidence="7" id="KW-0458">Lysosome</keyword>
<name>A9KBJ0_COXBN</name>
<comment type="catalytic activity">
    <reaction evidence="12">
        <text>L-lysyl-L-alpha-amino acid(out) = L-lysyl-L-alpha-amino acid(in)</text>
        <dbReference type="Rhea" id="RHEA:79387"/>
        <dbReference type="ChEBI" id="CHEBI:229965"/>
    </reaction>
</comment>
<feature type="transmembrane region" description="Helical" evidence="25">
    <location>
        <begin position="175"/>
        <end position="193"/>
    </location>
</feature>
<keyword evidence="4 25" id="KW-0812">Transmembrane</keyword>
<dbReference type="InterPro" id="IPR011701">
    <property type="entry name" value="MFS"/>
</dbReference>
<evidence type="ECO:0000256" key="5">
    <source>
        <dbReference type="ARBA" id="ARBA00022989"/>
    </source>
</evidence>
<evidence type="ECO:0000256" key="12">
    <source>
        <dbReference type="ARBA" id="ARBA00044891"/>
    </source>
</evidence>
<comment type="catalytic activity">
    <reaction evidence="13">
        <text>L-alpha-aminoacyl-L-lysine(out) = L-alpha-aminoacyl-L-lysine(in)</text>
        <dbReference type="Rhea" id="RHEA:79383"/>
        <dbReference type="ChEBI" id="CHEBI:229966"/>
    </reaction>
</comment>
<keyword evidence="3" id="KW-0813">Transport</keyword>
<dbReference type="KEGG" id="cbd:CBUD_0529"/>
<evidence type="ECO:0000256" key="13">
    <source>
        <dbReference type="ARBA" id="ARBA00044893"/>
    </source>
</evidence>
<dbReference type="InterPro" id="IPR036259">
    <property type="entry name" value="MFS_trans_sf"/>
</dbReference>
<evidence type="ECO:0000256" key="22">
    <source>
        <dbReference type="ARBA" id="ARBA00045018"/>
    </source>
</evidence>
<comment type="catalytic activity">
    <reaction evidence="19">
        <text>L-alanyl-L-lysine(out) = L-alanyl-L-lysine(in)</text>
        <dbReference type="Rhea" id="RHEA:79415"/>
        <dbReference type="ChEBI" id="CHEBI:192470"/>
    </reaction>
</comment>
<feature type="domain" description="Major facilitator superfamily (MFS) profile" evidence="26">
    <location>
        <begin position="16"/>
        <end position="423"/>
    </location>
</feature>
<organism evidence="27 28">
    <name type="scientific">Coxiella burnetii (strain Dugway 5J108-111)</name>
    <dbReference type="NCBI Taxonomy" id="434922"/>
    <lineage>
        <taxon>Bacteria</taxon>
        <taxon>Pseudomonadati</taxon>
        <taxon>Pseudomonadota</taxon>
        <taxon>Gammaproteobacteria</taxon>
        <taxon>Legionellales</taxon>
        <taxon>Coxiellaceae</taxon>
        <taxon>Coxiella</taxon>
    </lineage>
</organism>
<evidence type="ECO:0000259" key="26">
    <source>
        <dbReference type="PROSITE" id="PS50850"/>
    </source>
</evidence>
<evidence type="ECO:0000256" key="14">
    <source>
        <dbReference type="ARBA" id="ARBA00044898"/>
    </source>
</evidence>
<comment type="catalytic activity">
    <reaction evidence="17">
        <text>L-arginyl-glycine(out) = L-arginyl-glycine(in)</text>
        <dbReference type="Rhea" id="RHEA:79391"/>
        <dbReference type="ChEBI" id="CHEBI:229955"/>
    </reaction>
</comment>
<accession>A9KBJ0</accession>
<comment type="subcellular location">
    <subcellularLocation>
        <location evidence="1">Lysosome membrane</location>
        <topology evidence="1">Multi-pass membrane protein</topology>
    </subcellularLocation>
</comment>
<evidence type="ECO:0000313" key="28">
    <source>
        <dbReference type="Proteomes" id="UP000008555"/>
    </source>
</evidence>